<accession>A0A0C9UWY3</accession>
<proteinExistence type="predicted"/>
<dbReference type="Proteomes" id="UP000054279">
    <property type="component" value="Unassembled WGS sequence"/>
</dbReference>
<reference evidence="1 2" key="1">
    <citation type="submission" date="2014-06" db="EMBL/GenBank/DDBJ databases">
        <title>Evolutionary Origins and Diversification of the Mycorrhizal Mutualists.</title>
        <authorList>
            <consortium name="DOE Joint Genome Institute"/>
            <consortium name="Mycorrhizal Genomics Consortium"/>
            <person name="Kohler A."/>
            <person name="Kuo A."/>
            <person name="Nagy L.G."/>
            <person name="Floudas D."/>
            <person name="Copeland A."/>
            <person name="Barry K.W."/>
            <person name="Cichocki N."/>
            <person name="Veneault-Fourrey C."/>
            <person name="LaButti K."/>
            <person name="Lindquist E.A."/>
            <person name="Lipzen A."/>
            <person name="Lundell T."/>
            <person name="Morin E."/>
            <person name="Murat C."/>
            <person name="Riley R."/>
            <person name="Ohm R."/>
            <person name="Sun H."/>
            <person name="Tunlid A."/>
            <person name="Henrissat B."/>
            <person name="Grigoriev I.V."/>
            <person name="Hibbett D.S."/>
            <person name="Martin F."/>
        </authorList>
    </citation>
    <scope>NUCLEOTIDE SEQUENCE [LARGE SCALE GENOMIC DNA]</scope>
    <source>
        <strain evidence="1 2">SS14</strain>
    </source>
</reference>
<evidence type="ECO:0000313" key="1">
    <source>
        <dbReference type="EMBL" id="KIJ29690.1"/>
    </source>
</evidence>
<evidence type="ECO:0000313" key="2">
    <source>
        <dbReference type="Proteomes" id="UP000054279"/>
    </source>
</evidence>
<protein>
    <submittedName>
        <fullName evidence="1">Uncharacterized protein</fullName>
    </submittedName>
</protein>
<keyword evidence="2" id="KW-1185">Reference proteome</keyword>
<organism evidence="1 2">
    <name type="scientific">Sphaerobolus stellatus (strain SS14)</name>
    <dbReference type="NCBI Taxonomy" id="990650"/>
    <lineage>
        <taxon>Eukaryota</taxon>
        <taxon>Fungi</taxon>
        <taxon>Dikarya</taxon>
        <taxon>Basidiomycota</taxon>
        <taxon>Agaricomycotina</taxon>
        <taxon>Agaricomycetes</taxon>
        <taxon>Phallomycetidae</taxon>
        <taxon>Geastrales</taxon>
        <taxon>Sphaerobolaceae</taxon>
        <taxon>Sphaerobolus</taxon>
    </lineage>
</organism>
<sequence length="172" mass="19076">MTGPIAPVEQSGLEIDENQICHKELTEAFTNFAMKAFKVTPACEVEIFDDQVNLFNFPCAQGCKDGGSLEDDQGPYGTDFHCDGEDDSKTYGLASVVSDIPNTYGLGYFDMWVQAFTRSFSREYVSSSLDWPTMVELLPNPLQKKLMAGLLAVFSLLILQRECGEELLPLPL</sequence>
<dbReference type="HOGENOM" id="CLU_1556248_0_0_1"/>
<gene>
    <name evidence="1" type="ORF">M422DRAFT_268813</name>
</gene>
<name>A0A0C9UWY3_SPHS4</name>
<dbReference type="EMBL" id="KN837277">
    <property type="protein sequence ID" value="KIJ29690.1"/>
    <property type="molecule type" value="Genomic_DNA"/>
</dbReference>
<dbReference type="AlphaFoldDB" id="A0A0C9UWY3"/>